<evidence type="ECO:0000256" key="4">
    <source>
        <dbReference type="ARBA" id="ARBA00022527"/>
    </source>
</evidence>
<dbReference type="InterPro" id="IPR036390">
    <property type="entry name" value="WH_DNA-bd_sf"/>
</dbReference>
<evidence type="ECO:0000256" key="9">
    <source>
        <dbReference type="ARBA" id="ARBA00022840"/>
    </source>
</evidence>
<evidence type="ECO:0000313" key="18">
    <source>
        <dbReference type="Proteomes" id="UP000186176"/>
    </source>
</evidence>
<evidence type="ECO:0000256" key="7">
    <source>
        <dbReference type="ARBA" id="ARBA00022741"/>
    </source>
</evidence>
<feature type="region of interest" description="Disordered" evidence="15">
    <location>
        <begin position="329"/>
        <end position="408"/>
    </location>
</feature>
<dbReference type="InterPro" id="IPR018935">
    <property type="entry name" value="RIO_kinase_CS"/>
</dbReference>
<dbReference type="InterPro" id="IPR000687">
    <property type="entry name" value="RIO_kinase"/>
</dbReference>
<keyword evidence="18" id="KW-1185">Reference proteome</keyword>
<dbReference type="VEuPathDB" id="CryptoDB:cubi_02719"/>
<dbReference type="EC" id="2.7.11.1" evidence="3"/>
<evidence type="ECO:0000256" key="1">
    <source>
        <dbReference type="ARBA" id="ARBA00001946"/>
    </source>
</evidence>
<keyword evidence="6" id="KW-0479">Metal-binding</keyword>
<feature type="domain" description="RIO kinase" evidence="16">
    <location>
        <begin position="64"/>
        <end position="295"/>
    </location>
</feature>
<dbReference type="Gene3D" id="3.30.200.20">
    <property type="entry name" value="Phosphorylase Kinase, domain 1"/>
    <property type="match status" value="1"/>
</dbReference>
<evidence type="ECO:0000259" key="16">
    <source>
        <dbReference type="SMART" id="SM00090"/>
    </source>
</evidence>
<dbReference type="InterPro" id="IPR018934">
    <property type="entry name" value="RIO_dom"/>
</dbReference>
<proteinExistence type="inferred from homology"/>
<dbReference type="GO" id="GO:0005634">
    <property type="term" value="C:nucleus"/>
    <property type="evidence" value="ECO:0007669"/>
    <property type="project" value="TreeGrafter"/>
</dbReference>
<evidence type="ECO:0000256" key="13">
    <source>
        <dbReference type="ARBA" id="ARBA00068353"/>
    </source>
</evidence>
<keyword evidence="5" id="KW-0808">Transferase</keyword>
<dbReference type="GeneID" id="39979509"/>
<dbReference type="Pfam" id="PF01163">
    <property type="entry name" value="RIO1"/>
    <property type="match status" value="1"/>
</dbReference>
<dbReference type="SUPFAM" id="SSF46785">
    <property type="entry name" value="Winged helix' DNA-binding domain"/>
    <property type="match status" value="1"/>
</dbReference>
<name>A0A1J4MM21_9CRYT</name>
<dbReference type="Gene3D" id="1.10.10.10">
    <property type="entry name" value="Winged helix-like DNA-binding domain superfamily/Winged helix DNA-binding domain"/>
    <property type="match status" value="1"/>
</dbReference>
<dbReference type="Gene3D" id="1.10.510.10">
    <property type="entry name" value="Transferase(Phosphotransferase) domain 1"/>
    <property type="match status" value="1"/>
</dbReference>
<dbReference type="InterPro" id="IPR036388">
    <property type="entry name" value="WH-like_DNA-bd_sf"/>
</dbReference>
<keyword evidence="9" id="KW-0067">ATP-binding</keyword>
<keyword evidence="7" id="KW-0547">Nucleotide-binding</keyword>
<evidence type="ECO:0000256" key="15">
    <source>
        <dbReference type="SAM" id="MobiDB-lite"/>
    </source>
</evidence>
<dbReference type="CDD" id="cd05144">
    <property type="entry name" value="RIO2_C"/>
    <property type="match status" value="1"/>
</dbReference>
<dbReference type="FunFam" id="1.10.10.10:FF:000053">
    <property type="entry name" value="Serine/threonine-protein kinase RIO2"/>
    <property type="match status" value="1"/>
</dbReference>
<dbReference type="AlphaFoldDB" id="A0A1J4MM21"/>
<dbReference type="GO" id="GO:0030688">
    <property type="term" value="C:preribosome, small subunit precursor"/>
    <property type="evidence" value="ECO:0007669"/>
    <property type="project" value="TreeGrafter"/>
</dbReference>
<comment type="similarity">
    <text evidence="2">Belongs to the protein kinase superfamily. RIO-type Ser/Thr kinase family.</text>
</comment>
<feature type="compositionally biased region" description="Acidic residues" evidence="15">
    <location>
        <begin position="334"/>
        <end position="378"/>
    </location>
</feature>
<evidence type="ECO:0000256" key="10">
    <source>
        <dbReference type="ARBA" id="ARBA00022842"/>
    </source>
</evidence>
<evidence type="ECO:0000256" key="2">
    <source>
        <dbReference type="ARBA" id="ARBA00009196"/>
    </source>
</evidence>
<dbReference type="GO" id="GO:0030490">
    <property type="term" value="P:maturation of SSU-rRNA"/>
    <property type="evidence" value="ECO:0007669"/>
    <property type="project" value="TreeGrafter"/>
</dbReference>
<dbReference type="Pfam" id="PF09202">
    <property type="entry name" value="Rio2_N"/>
    <property type="match status" value="1"/>
</dbReference>
<comment type="catalytic activity">
    <reaction evidence="12">
        <text>L-seryl-[protein] + ATP = O-phospho-L-seryl-[protein] + ADP + H(+)</text>
        <dbReference type="Rhea" id="RHEA:17989"/>
        <dbReference type="Rhea" id="RHEA-COMP:9863"/>
        <dbReference type="Rhea" id="RHEA-COMP:11604"/>
        <dbReference type="ChEBI" id="CHEBI:15378"/>
        <dbReference type="ChEBI" id="CHEBI:29999"/>
        <dbReference type="ChEBI" id="CHEBI:30616"/>
        <dbReference type="ChEBI" id="CHEBI:83421"/>
        <dbReference type="ChEBI" id="CHEBI:456216"/>
        <dbReference type="EC" id="2.7.11.1"/>
    </reaction>
</comment>
<dbReference type="RefSeq" id="XP_028875137.1">
    <property type="nucleotide sequence ID" value="XM_029019730.1"/>
</dbReference>
<evidence type="ECO:0000256" key="11">
    <source>
        <dbReference type="ARBA" id="ARBA00047899"/>
    </source>
</evidence>
<keyword evidence="8 17" id="KW-0418">Kinase</keyword>
<dbReference type="InterPro" id="IPR011009">
    <property type="entry name" value="Kinase-like_dom_sf"/>
</dbReference>
<dbReference type="PROSITE" id="PS01245">
    <property type="entry name" value="RIO1"/>
    <property type="match status" value="1"/>
</dbReference>
<dbReference type="SUPFAM" id="SSF56112">
    <property type="entry name" value="Protein kinase-like (PK-like)"/>
    <property type="match status" value="1"/>
</dbReference>
<dbReference type="GO" id="GO:0005829">
    <property type="term" value="C:cytosol"/>
    <property type="evidence" value="ECO:0007669"/>
    <property type="project" value="TreeGrafter"/>
</dbReference>
<gene>
    <name evidence="17" type="ORF">cubi_02719</name>
</gene>
<keyword evidence="10" id="KW-0460">Magnesium</keyword>
<feature type="region of interest" description="Disordered" evidence="15">
    <location>
        <begin position="440"/>
        <end position="474"/>
    </location>
</feature>
<dbReference type="GO" id="GO:0004674">
    <property type="term" value="F:protein serine/threonine kinase activity"/>
    <property type="evidence" value="ECO:0007669"/>
    <property type="project" value="UniProtKB-KW"/>
</dbReference>
<dbReference type="SMART" id="SM00090">
    <property type="entry name" value="RIO"/>
    <property type="match status" value="1"/>
</dbReference>
<dbReference type="InterPro" id="IPR015285">
    <property type="entry name" value="RIO2_wHTH_N"/>
</dbReference>
<dbReference type="FunFam" id="3.30.200.20:FF:000052">
    <property type="entry name" value="Serine/threonine-protein kinase RIO2"/>
    <property type="match status" value="1"/>
</dbReference>
<evidence type="ECO:0000256" key="6">
    <source>
        <dbReference type="ARBA" id="ARBA00022723"/>
    </source>
</evidence>
<protein>
    <recommendedName>
        <fullName evidence="13">Serine/threonine-protein kinase RIO2</fullName>
        <ecNumber evidence="3">2.7.11.1</ecNumber>
    </recommendedName>
    <alternativeName>
        <fullName evidence="14">Serine/threonine-protein kinase rio2</fullName>
    </alternativeName>
</protein>
<accession>A0A1J4MM21</accession>
<dbReference type="PANTHER" id="PTHR45852:SF1">
    <property type="entry name" value="SERINE_THREONINE-PROTEIN KINASE RIO2"/>
    <property type="match status" value="1"/>
</dbReference>
<reference evidence="17 18" key="1">
    <citation type="submission" date="2016-10" db="EMBL/GenBank/DDBJ databases">
        <title>Reductive evolution of mitochondrial metabolism and differential evolution of invasion-related proteins in Cryptosporidium.</title>
        <authorList>
            <person name="Liu S."/>
            <person name="Roellig D.M."/>
            <person name="Guo Y."/>
            <person name="Li N."/>
            <person name="Frace M.A."/>
            <person name="Tang K."/>
            <person name="Zhang L."/>
            <person name="Feng Y."/>
            <person name="Xiao L."/>
        </authorList>
    </citation>
    <scope>NUCLEOTIDE SEQUENCE [LARGE SCALE GENOMIC DNA]</scope>
    <source>
        <strain evidence="17">39726</strain>
    </source>
</reference>
<evidence type="ECO:0000313" key="17">
    <source>
        <dbReference type="EMBL" id="OII73917.1"/>
    </source>
</evidence>
<comment type="cofactor">
    <cofactor evidence="1">
        <name>Mg(2+)</name>
        <dbReference type="ChEBI" id="CHEBI:18420"/>
    </cofactor>
</comment>
<sequence length="474" mass="55695">MKLDVSNMRFISKDEWRILTAVEMGMRNHEYVSPQLIESISNLRRTGSYQLLQNLLRNKLVSRESKIYEGYKLSYLGYDFLALRALNKRGIISSVGARIGVGKESDIHIAANEKGRLVCLKLHRLGRISFRNVKNTRDYLRNRKASSWLYLSRLAALKEYSCLKALYENGFNEGEIKVPEPIDWNRHAIVMELIDAVPLNSVKQLEDPYGALERLMKMIIRLADCGLIHGDFNEFNLLIDSKENITLIDFPQIVNTDHINAEMYFKRDVNCVIELFRKRFGIQVTEYPKFEDVIVFNSDNVHSSNRIINISKIDRDMNRLDYLNTIISQKAEQDNSEGQELQEDGSTQEEEEQEDEEQEEEEEEEEESHDDDDDEDDHDHDHDNDDNYDDDDYNTDDDGEKQEYDEFKARMINERMNNLWLPKKKKTQLNQDKIRRYLVSQYDKHHNSKGNSGSKKSREYRKTKAMIDSIKNDY</sequence>
<evidence type="ECO:0000256" key="12">
    <source>
        <dbReference type="ARBA" id="ARBA00048679"/>
    </source>
</evidence>
<keyword evidence="4" id="KW-0723">Serine/threonine-protein kinase</keyword>
<comment type="catalytic activity">
    <reaction evidence="11">
        <text>L-threonyl-[protein] + ATP = O-phospho-L-threonyl-[protein] + ADP + H(+)</text>
        <dbReference type="Rhea" id="RHEA:46608"/>
        <dbReference type="Rhea" id="RHEA-COMP:11060"/>
        <dbReference type="Rhea" id="RHEA-COMP:11605"/>
        <dbReference type="ChEBI" id="CHEBI:15378"/>
        <dbReference type="ChEBI" id="CHEBI:30013"/>
        <dbReference type="ChEBI" id="CHEBI:30616"/>
        <dbReference type="ChEBI" id="CHEBI:61977"/>
        <dbReference type="ChEBI" id="CHEBI:456216"/>
        <dbReference type="EC" id="2.7.11.1"/>
    </reaction>
</comment>
<evidence type="ECO:0000256" key="8">
    <source>
        <dbReference type="ARBA" id="ARBA00022777"/>
    </source>
</evidence>
<dbReference type="EMBL" id="LRBP01000013">
    <property type="protein sequence ID" value="OII73917.1"/>
    <property type="molecule type" value="Genomic_DNA"/>
</dbReference>
<comment type="caution">
    <text evidence="17">The sequence shown here is derived from an EMBL/GenBank/DDBJ whole genome shotgun (WGS) entry which is preliminary data.</text>
</comment>
<dbReference type="OrthoDB" id="10258631at2759"/>
<dbReference type="GO" id="GO:0046872">
    <property type="term" value="F:metal ion binding"/>
    <property type="evidence" value="ECO:0007669"/>
    <property type="project" value="UniProtKB-KW"/>
</dbReference>
<feature type="compositionally biased region" description="Acidic residues" evidence="15">
    <location>
        <begin position="386"/>
        <end position="400"/>
    </location>
</feature>
<organism evidence="17 18">
    <name type="scientific">Cryptosporidium ubiquitum</name>
    <dbReference type="NCBI Taxonomy" id="857276"/>
    <lineage>
        <taxon>Eukaryota</taxon>
        <taxon>Sar</taxon>
        <taxon>Alveolata</taxon>
        <taxon>Apicomplexa</taxon>
        <taxon>Conoidasida</taxon>
        <taxon>Coccidia</taxon>
        <taxon>Eucoccidiorida</taxon>
        <taxon>Eimeriorina</taxon>
        <taxon>Cryptosporidiidae</taxon>
        <taxon>Cryptosporidium</taxon>
    </lineage>
</organism>
<evidence type="ECO:0000256" key="3">
    <source>
        <dbReference type="ARBA" id="ARBA00012513"/>
    </source>
</evidence>
<dbReference type="GO" id="GO:0005524">
    <property type="term" value="F:ATP binding"/>
    <property type="evidence" value="ECO:0007669"/>
    <property type="project" value="UniProtKB-KW"/>
</dbReference>
<evidence type="ECO:0000256" key="5">
    <source>
        <dbReference type="ARBA" id="ARBA00022679"/>
    </source>
</evidence>
<dbReference type="InterPro" id="IPR030484">
    <property type="entry name" value="Rio2"/>
</dbReference>
<evidence type="ECO:0000256" key="14">
    <source>
        <dbReference type="ARBA" id="ARBA00068837"/>
    </source>
</evidence>
<dbReference type="PANTHER" id="PTHR45852">
    <property type="entry name" value="SER/THR-PROTEIN KINASE RIO2"/>
    <property type="match status" value="1"/>
</dbReference>
<dbReference type="Proteomes" id="UP000186176">
    <property type="component" value="Unassembled WGS sequence"/>
</dbReference>